<name>A0A2B7Z4L4_9EURO</name>
<dbReference type="EMBL" id="PDND01000598">
    <property type="protein sequence ID" value="PGH28350.1"/>
    <property type="molecule type" value="Genomic_DNA"/>
</dbReference>
<dbReference type="AlphaFoldDB" id="A0A2B7Z4L4"/>
<keyword evidence="3" id="KW-1185">Reference proteome</keyword>
<protein>
    <submittedName>
        <fullName evidence="2">Uncharacterized protein</fullName>
    </submittedName>
</protein>
<dbReference type="VEuPathDB" id="FungiDB:EMCG_01785"/>
<sequence>MLPMTYPIPNMVPEQQMNTGCHGSCSSCGSRCRAPTTSPSTTGLQDIHPDTMVPSPNILDSCPIRYADIGVNQATPHITIKIINNFQGQGGGQGITPGGYGITELNGFDFCDDEGRLGLLDGNSSTASNSFGQDTHYLTYNGGIENFHPLQLREPFKQHSRKPVALLPPGFSEQLGHGAANQTNIPATPLAPHQTYSSQLSTQGTAPLNQTSLNNTDSEYCWEEFDNHNFNTIQGKNWITWDPQTANEVSSYLETGNGSMSFQPDVNNNTSFLLSDVRLPSGPRSEAVENQNSNDVSRGSIQLLWQCSNPAAPESEGTVGGSDDDDDDDDVYMADSAEDDE</sequence>
<dbReference type="Proteomes" id="UP000226031">
    <property type="component" value="Unassembled WGS sequence"/>
</dbReference>
<comment type="caution">
    <text evidence="2">The sequence shown here is derived from an EMBL/GenBank/DDBJ whole genome shotgun (WGS) entry which is preliminary data.</text>
</comment>
<accession>A0A2B7Z4L4</accession>
<feature type="region of interest" description="Disordered" evidence="1">
    <location>
        <begin position="173"/>
        <end position="211"/>
    </location>
</feature>
<feature type="region of interest" description="Disordered" evidence="1">
    <location>
        <begin position="282"/>
        <end position="341"/>
    </location>
</feature>
<proteinExistence type="predicted"/>
<feature type="compositionally biased region" description="Polar residues" evidence="1">
    <location>
        <begin position="194"/>
        <end position="211"/>
    </location>
</feature>
<evidence type="ECO:0000256" key="1">
    <source>
        <dbReference type="SAM" id="MobiDB-lite"/>
    </source>
</evidence>
<evidence type="ECO:0000313" key="3">
    <source>
        <dbReference type="Proteomes" id="UP000226031"/>
    </source>
</evidence>
<evidence type="ECO:0000313" key="2">
    <source>
        <dbReference type="EMBL" id="PGH28350.1"/>
    </source>
</evidence>
<reference evidence="2 3" key="1">
    <citation type="submission" date="2017-10" db="EMBL/GenBank/DDBJ databases">
        <title>Comparative genomics in systemic dimorphic fungi from Ajellomycetaceae.</title>
        <authorList>
            <person name="Munoz J.F."/>
            <person name="Mcewen J.G."/>
            <person name="Clay O.K."/>
            <person name="Cuomo C.A."/>
        </authorList>
    </citation>
    <scope>NUCLEOTIDE SEQUENCE [LARGE SCALE GENOMIC DNA]</scope>
    <source>
        <strain evidence="2 3">UAMH4076</strain>
    </source>
</reference>
<feature type="compositionally biased region" description="Acidic residues" evidence="1">
    <location>
        <begin position="322"/>
        <end position="341"/>
    </location>
</feature>
<organism evidence="2 3">
    <name type="scientific">[Emmonsia] crescens</name>
    <dbReference type="NCBI Taxonomy" id="73230"/>
    <lineage>
        <taxon>Eukaryota</taxon>
        <taxon>Fungi</taxon>
        <taxon>Dikarya</taxon>
        <taxon>Ascomycota</taxon>
        <taxon>Pezizomycotina</taxon>
        <taxon>Eurotiomycetes</taxon>
        <taxon>Eurotiomycetidae</taxon>
        <taxon>Onygenales</taxon>
        <taxon>Ajellomycetaceae</taxon>
        <taxon>Emergomyces</taxon>
    </lineage>
</organism>
<feature type="compositionally biased region" description="Polar residues" evidence="1">
    <location>
        <begin position="288"/>
        <end position="309"/>
    </location>
</feature>
<gene>
    <name evidence="2" type="ORF">GX50_08914</name>
</gene>